<evidence type="ECO:0000256" key="1">
    <source>
        <dbReference type="SAM" id="MobiDB-lite"/>
    </source>
</evidence>
<feature type="transmembrane region" description="Helical" evidence="2">
    <location>
        <begin position="150"/>
        <end position="173"/>
    </location>
</feature>
<evidence type="ECO:0000256" key="2">
    <source>
        <dbReference type="SAM" id="Phobius"/>
    </source>
</evidence>
<feature type="chain" id="PRO_5020508466" description="Transmembrane protein" evidence="3">
    <location>
        <begin position="25"/>
        <end position="386"/>
    </location>
</feature>
<organism evidence="4 5">
    <name type="scientific">Dendrothele bispora (strain CBS 962.96)</name>
    <dbReference type="NCBI Taxonomy" id="1314807"/>
    <lineage>
        <taxon>Eukaryota</taxon>
        <taxon>Fungi</taxon>
        <taxon>Dikarya</taxon>
        <taxon>Basidiomycota</taxon>
        <taxon>Agaricomycotina</taxon>
        <taxon>Agaricomycetes</taxon>
        <taxon>Agaricomycetidae</taxon>
        <taxon>Agaricales</taxon>
        <taxon>Agaricales incertae sedis</taxon>
        <taxon>Dendrothele</taxon>
    </lineage>
</organism>
<feature type="compositionally biased region" description="Polar residues" evidence="1">
    <location>
        <begin position="301"/>
        <end position="340"/>
    </location>
</feature>
<reference evidence="4 5" key="1">
    <citation type="journal article" date="2019" name="Nat. Ecol. Evol.">
        <title>Megaphylogeny resolves global patterns of mushroom evolution.</title>
        <authorList>
            <person name="Varga T."/>
            <person name="Krizsan K."/>
            <person name="Foldi C."/>
            <person name="Dima B."/>
            <person name="Sanchez-Garcia M."/>
            <person name="Sanchez-Ramirez S."/>
            <person name="Szollosi G.J."/>
            <person name="Szarkandi J.G."/>
            <person name="Papp V."/>
            <person name="Albert L."/>
            <person name="Andreopoulos W."/>
            <person name="Angelini C."/>
            <person name="Antonin V."/>
            <person name="Barry K.W."/>
            <person name="Bougher N.L."/>
            <person name="Buchanan P."/>
            <person name="Buyck B."/>
            <person name="Bense V."/>
            <person name="Catcheside P."/>
            <person name="Chovatia M."/>
            <person name="Cooper J."/>
            <person name="Damon W."/>
            <person name="Desjardin D."/>
            <person name="Finy P."/>
            <person name="Geml J."/>
            <person name="Haridas S."/>
            <person name="Hughes K."/>
            <person name="Justo A."/>
            <person name="Karasinski D."/>
            <person name="Kautmanova I."/>
            <person name="Kiss B."/>
            <person name="Kocsube S."/>
            <person name="Kotiranta H."/>
            <person name="LaButti K.M."/>
            <person name="Lechner B.E."/>
            <person name="Liimatainen K."/>
            <person name="Lipzen A."/>
            <person name="Lukacs Z."/>
            <person name="Mihaltcheva S."/>
            <person name="Morgado L.N."/>
            <person name="Niskanen T."/>
            <person name="Noordeloos M.E."/>
            <person name="Ohm R.A."/>
            <person name="Ortiz-Santana B."/>
            <person name="Ovrebo C."/>
            <person name="Racz N."/>
            <person name="Riley R."/>
            <person name="Savchenko A."/>
            <person name="Shiryaev A."/>
            <person name="Soop K."/>
            <person name="Spirin V."/>
            <person name="Szebenyi C."/>
            <person name="Tomsovsky M."/>
            <person name="Tulloss R.E."/>
            <person name="Uehling J."/>
            <person name="Grigoriev I.V."/>
            <person name="Vagvolgyi C."/>
            <person name="Papp T."/>
            <person name="Martin F.M."/>
            <person name="Miettinen O."/>
            <person name="Hibbett D.S."/>
            <person name="Nagy L.G."/>
        </authorList>
    </citation>
    <scope>NUCLEOTIDE SEQUENCE [LARGE SCALE GENOMIC DNA]</scope>
    <source>
        <strain evidence="4 5">CBS 962.96</strain>
    </source>
</reference>
<accession>A0A4V6T5P7</accession>
<evidence type="ECO:0000313" key="4">
    <source>
        <dbReference type="EMBL" id="THV05606.1"/>
    </source>
</evidence>
<keyword evidence="2" id="KW-1133">Transmembrane helix</keyword>
<dbReference type="Proteomes" id="UP000297245">
    <property type="component" value="Unassembled WGS sequence"/>
</dbReference>
<gene>
    <name evidence="4" type="ORF">K435DRAFT_93341</name>
</gene>
<keyword evidence="2" id="KW-0472">Membrane</keyword>
<dbReference type="AlphaFoldDB" id="A0A4V6T5P7"/>
<dbReference type="EMBL" id="ML179048">
    <property type="protein sequence ID" value="THV05606.1"/>
    <property type="molecule type" value="Genomic_DNA"/>
</dbReference>
<keyword evidence="5" id="KW-1185">Reference proteome</keyword>
<feature type="compositionally biased region" description="Basic and acidic residues" evidence="1">
    <location>
        <begin position="341"/>
        <end position="356"/>
    </location>
</feature>
<evidence type="ECO:0000313" key="5">
    <source>
        <dbReference type="Proteomes" id="UP000297245"/>
    </source>
</evidence>
<protein>
    <recommendedName>
        <fullName evidence="6">Transmembrane protein</fullName>
    </recommendedName>
</protein>
<keyword evidence="2" id="KW-0812">Transmembrane</keyword>
<name>A0A4V6T5P7_DENBC</name>
<sequence>MSRRPSSFKRNIWVLSFLVGLARALVVTTPAPSDGQVEGVLRDIPGGSYVVKAVDATDNVLASSTTFFIGSMTSSATMQSTTASLSNAFPLSSANPSTESPFTNFTGVISASFTSRSSSMFSISVSGLTPTPSSTISAASIRYPPSTTPIGAIVGGTIGGVVFTGLAVSVFLIHRRRSRRLNRRFLIDPANDPSTSDIPHFRSSAPLITATNTSSMSDASPVPDESLTVPVPYPLTIPSPYPHPTQTPLKQEMFAHEQRERLDQVTNQTAKVMEQWKNLRSRATRMDSEVGTQTTTTISMRSENALDSTDSSLNPFADGTSSSPFGDTEESTVLTSSPRTETGRVVDSEVQRQLDEMSRRIRELEVEKAQLTRELRNSIPPPSYAE</sequence>
<feature type="region of interest" description="Disordered" evidence="1">
    <location>
        <begin position="301"/>
        <end position="356"/>
    </location>
</feature>
<proteinExistence type="predicted"/>
<evidence type="ECO:0008006" key="6">
    <source>
        <dbReference type="Google" id="ProtNLM"/>
    </source>
</evidence>
<feature type="signal peptide" evidence="3">
    <location>
        <begin position="1"/>
        <end position="24"/>
    </location>
</feature>
<evidence type="ECO:0000256" key="3">
    <source>
        <dbReference type="SAM" id="SignalP"/>
    </source>
</evidence>
<keyword evidence="3" id="KW-0732">Signal</keyword>